<evidence type="ECO:0000256" key="3">
    <source>
        <dbReference type="ARBA" id="ARBA00022989"/>
    </source>
</evidence>
<dbReference type="PANTHER" id="PTHR42723">
    <property type="entry name" value="CHLOROPHYLL SYNTHASE"/>
    <property type="match status" value="1"/>
</dbReference>
<dbReference type="InterPro" id="IPR044878">
    <property type="entry name" value="UbiA_sf"/>
</dbReference>
<name>A0AAD7TP79_9APHY</name>
<keyword evidence="2" id="KW-0812">Transmembrane</keyword>
<dbReference type="EMBL" id="JAPEVG010000236">
    <property type="protein sequence ID" value="KAJ8473053.1"/>
    <property type="molecule type" value="Genomic_DNA"/>
</dbReference>
<dbReference type="Proteomes" id="UP001215151">
    <property type="component" value="Unassembled WGS sequence"/>
</dbReference>
<evidence type="ECO:0000313" key="6">
    <source>
        <dbReference type="Proteomes" id="UP001215151"/>
    </source>
</evidence>
<gene>
    <name evidence="5" type="ORF">ONZ51_g8103</name>
</gene>
<evidence type="ECO:0000256" key="2">
    <source>
        <dbReference type="ARBA" id="ARBA00022692"/>
    </source>
</evidence>
<keyword evidence="3" id="KW-1133">Transmembrane helix</keyword>
<dbReference type="InterPro" id="IPR050475">
    <property type="entry name" value="Prenyltransferase_related"/>
</dbReference>
<accession>A0AAD7TP79</accession>
<dbReference type="GO" id="GO:0016020">
    <property type="term" value="C:membrane"/>
    <property type="evidence" value="ECO:0007669"/>
    <property type="project" value="UniProtKB-SubCell"/>
</dbReference>
<proteinExistence type="predicted"/>
<evidence type="ECO:0000256" key="1">
    <source>
        <dbReference type="ARBA" id="ARBA00004141"/>
    </source>
</evidence>
<keyword evidence="6" id="KW-1185">Reference proteome</keyword>
<evidence type="ECO:0000256" key="4">
    <source>
        <dbReference type="ARBA" id="ARBA00023136"/>
    </source>
</evidence>
<sequence length="288" mass="32072">MFLLQKLSSSLRLADVRIALYDIGEEFAVAIYHAMHVVYLFTKTDIMTTLIPNTAFGIVAAGDFHPGRMLQRLTWVWVHCLQFCVSNQSIDTSEDKKNHPWRPISSGQISWPAARYLRWMLLVLSLSLSASWGAFTPSFTLSLATIAYNELGLSKKWFTRNALNAIGYTSFCVGATNAAHANVHRDRSAGASSLAIHVVNALIIMTTIQAQDFKDVEGDAAIGRETLPILYPDASRVVTAALIPIWSVLVTRLWTMDRVLSVSTVLVADDEWFQVWLCFLHVAPFAPL</sequence>
<dbReference type="PANTHER" id="PTHR42723:SF1">
    <property type="entry name" value="CHLOROPHYLL SYNTHASE, CHLOROPLASTIC"/>
    <property type="match status" value="1"/>
</dbReference>
<organism evidence="5 6">
    <name type="scientific">Trametes cubensis</name>
    <dbReference type="NCBI Taxonomy" id="1111947"/>
    <lineage>
        <taxon>Eukaryota</taxon>
        <taxon>Fungi</taxon>
        <taxon>Dikarya</taxon>
        <taxon>Basidiomycota</taxon>
        <taxon>Agaricomycotina</taxon>
        <taxon>Agaricomycetes</taxon>
        <taxon>Polyporales</taxon>
        <taxon>Polyporaceae</taxon>
        <taxon>Trametes</taxon>
    </lineage>
</organism>
<dbReference type="AlphaFoldDB" id="A0AAD7TP79"/>
<comment type="subcellular location">
    <subcellularLocation>
        <location evidence="1">Membrane</location>
        <topology evidence="1">Multi-pass membrane protein</topology>
    </subcellularLocation>
</comment>
<dbReference type="CDD" id="cd13965">
    <property type="entry name" value="PT_UbiA_3"/>
    <property type="match status" value="1"/>
</dbReference>
<protein>
    <submittedName>
        <fullName evidence="5">Uncharacterized protein</fullName>
    </submittedName>
</protein>
<comment type="caution">
    <text evidence="5">The sequence shown here is derived from an EMBL/GenBank/DDBJ whole genome shotgun (WGS) entry which is preliminary data.</text>
</comment>
<dbReference type="GO" id="GO:0016765">
    <property type="term" value="F:transferase activity, transferring alkyl or aryl (other than methyl) groups"/>
    <property type="evidence" value="ECO:0007669"/>
    <property type="project" value="InterPro"/>
</dbReference>
<evidence type="ECO:0000313" key="5">
    <source>
        <dbReference type="EMBL" id="KAJ8473053.1"/>
    </source>
</evidence>
<dbReference type="Pfam" id="PF01040">
    <property type="entry name" value="UbiA"/>
    <property type="match status" value="1"/>
</dbReference>
<dbReference type="Gene3D" id="1.10.357.140">
    <property type="entry name" value="UbiA prenyltransferase"/>
    <property type="match status" value="1"/>
</dbReference>
<reference evidence="5" key="1">
    <citation type="submission" date="2022-11" db="EMBL/GenBank/DDBJ databases">
        <title>Genome Sequence of Cubamyces cubensis.</title>
        <authorList>
            <person name="Buettner E."/>
        </authorList>
    </citation>
    <scope>NUCLEOTIDE SEQUENCE</scope>
    <source>
        <strain evidence="5">MPL-01</strain>
    </source>
</reference>
<keyword evidence="4" id="KW-0472">Membrane</keyword>
<dbReference type="InterPro" id="IPR000537">
    <property type="entry name" value="UbiA_prenyltransferase"/>
</dbReference>